<dbReference type="EMBL" id="FOTY01000007">
    <property type="protein sequence ID" value="SFL88020.1"/>
    <property type="molecule type" value="Genomic_DNA"/>
</dbReference>
<keyword evidence="2" id="KW-0472">Membrane</keyword>
<protein>
    <submittedName>
        <fullName evidence="3">Uncharacterized protein</fullName>
    </submittedName>
</protein>
<feature type="compositionally biased region" description="Acidic residues" evidence="1">
    <location>
        <begin position="334"/>
        <end position="359"/>
    </location>
</feature>
<keyword evidence="2" id="KW-0812">Transmembrane</keyword>
<evidence type="ECO:0000313" key="3">
    <source>
        <dbReference type="EMBL" id="SFL88020.1"/>
    </source>
</evidence>
<dbReference type="AlphaFoldDB" id="A0A1I4LAN8"/>
<proteinExistence type="predicted"/>
<feature type="transmembrane region" description="Helical" evidence="2">
    <location>
        <begin position="21"/>
        <end position="39"/>
    </location>
</feature>
<feature type="compositionally biased region" description="Basic and acidic residues" evidence="1">
    <location>
        <begin position="268"/>
        <end position="302"/>
    </location>
</feature>
<sequence>MLEKRNIVIKRRRREKRKNQAAFSLAAGLFLLGTTPFYVGNTFGQFHTQDDRAANVKACEVFPGHVQELMNDIKHQVTQMNALWQTLPAVTLQMETLPSSGKDVNSADQLRHLANDMNNQLRSLRDSKTERKRDIKETESISRELVEESRNLYTLFSHLQETTDIDAIYCLDNDGDYNIQKIETGIAELQLHHQNITRLLEYFNNIDQETLLPENIDNILPHFEKQITKQTSQRTETITQDISRIDRKIDHVKQERQAALEAAERIEQKEKERQEKLEKEKEEAKKEDPSESGKEENNKESGKPNAGGNDDNADSDEPSSESGEDSPGSGNDSAPDDDSGSGDQDSSDETGDNETPAES</sequence>
<gene>
    <name evidence="3" type="ORF">SAMN04488054_10762</name>
</gene>
<evidence type="ECO:0000256" key="1">
    <source>
        <dbReference type="SAM" id="MobiDB-lite"/>
    </source>
</evidence>
<name>A0A1I4LAN8_9BACI</name>
<keyword evidence="4" id="KW-1185">Reference proteome</keyword>
<evidence type="ECO:0000256" key="2">
    <source>
        <dbReference type="SAM" id="Phobius"/>
    </source>
</evidence>
<dbReference type="Proteomes" id="UP000199668">
    <property type="component" value="Unassembled WGS sequence"/>
</dbReference>
<dbReference type="RefSeq" id="WP_218151894.1">
    <property type="nucleotide sequence ID" value="NZ_FOTY01000007.1"/>
</dbReference>
<keyword evidence="2" id="KW-1133">Transmembrane helix</keyword>
<reference evidence="3 4" key="1">
    <citation type="submission" date="2016-10" db="EMBL/GenBank/DDBJ databases">
        <authorList>
            <person name="de Groot N.N."/>
        </authorList>
    </citation>
    <scope>NUCLEOTIDE SEQUENCE [LARGE SCALE GENOMIC DNA]</scope>
    <source>
        <strain evidence="3 4">CGMCC 1.6134</strain>
    </source>
</reference>
<feature type="region of interest" description="Disordered" evidence="1">
    <location>
        <begin position="268"/>
        <end position="359"/>
    </location>
</feature>
<feature type="non-terminal residue" evidence="3">
    <location>
        <position position="359"/>
    </location>
</feature>
<evidence type="ECO:0000313" key="4">
    <source>
        <dbReference type="Proteomes" id="UP000199668"/>
    </source>
</evidence>
<organism evidence="3 4">
    <name type="scientific">Salibacterium qingdaonense</name>
    <dbReference type="NCBI Taxonomy" id="266892"/>
    <lineage>
        <taxon>Bacteria</taxon>
        <taxon>Bacillati</taxon>
        <taxon>Bacillota</taxon>
        <taxon>Bacilli</taxon>
        <taxon>Bacillales</taxon>
        <taxon>Bacillaceae</taxon>
    </lineage>
</organism>
<accession>A0A1I4LAN8</accession>
<feature type="compositionally biased region" description="Acidic residues" evidence="1">
    <location>
        <begin position="311"/>
        <end position="324"/>
    </location>
</feature>
<dbReference type="STRING" id="266892.SAMN04488054_10762"/>